<dbReference type="InParanoid" id="A0A554NEI2"/>
<feature type="region of interest" description="Disordered" evidence="1">
    <location>
        <begin position="16"/>
        <end position="56"/>
    </location>
</feature>
<evidence type="ECO:0000313" key="3">
    <source>
        <dbReference type="Proteomes" id="UP000319894"/>
    </source>
</evidence>
<dbReference type="Proteomes" id="UP000319894">
    <property type="component" value="Unassembled WGS sequence"/>
</dbReference>
<protein>
    <submittedName>
        <fullName evidence="2">Uncharacterized protein</fullName>
    </submittedName>
</protein>
<sequence>MDRRSFVVAAAAFIAGCGGTTDDGDEPTSRTGTTDAPTFTTPSASPSPTPRPGAVKAAIEESRSQLADALGAIEAAEVVEDDGPGIYSEDGSPGYSEGLSAAEERTVAARERLEAVSSDATGEQAATVERLLRLSLYLRAKRFVHRGLLNAFIDYELGVGSLQQRPGEAAETLQQGAERFGRANELRARARARLEEVRETEGPVAVDGFELPTERDGLRAAGRIVGRFRPSAAGFATFGLTLRSLSRAEERHRDDGDHEGARSAFQAAVSNAAEGAPSLRTAARRGIATDAEHREFACRLSELEGGARAGADAMGAFAAGDESRGKDLYQQYRSVIENVTDICAEAAEGD</sequence>
<evidence type="ECO:0000256" key="1">
    <source>
        <dbReference type="SAM" id="MobiDB-lite"/>
    </source>
</evidence>
<dbReference type="AlphaFoldDB" id="A0A554NEI2"/>
<accession>A0A554NEI2</accession>
<gene>
    <name evidence="2" type="ORF">DP107_01070</name>
</gene>
<dbReference type="EMBL" id="QMDX01000001">
    <property type="protein sequence ID" value="TSD15802.1"/>
    <property type="molecule type" value="Genomic_DNA"/>
</dbReference>
<evidence type="ECO:0000313" key="2">
    <source>
        <dbReference type="EMBL" id="TSD15802.1"/>
    </source>
</evidence>
<proteinExistence type="predicted"/>
<name>A0A554NEI2_9EURY</name>
<keyword evidence="3" id="KW-1185">Reference proteome</keyword>
<comment type="caution">
    <text evidence="2">The sequence shown here is derived from an EMBL/GenBank/DDBJ whole genome shotgun (WGS) entry which is preliminary data.</text>
</comment>
<reference evidence="2 3" key="1">
    <citation type="submission" date="2018-06" db="EMBL/GenBank/DDBJ databases">
        <title>Natronomonas sp. F16-60 a new haloarchaeon isolated from a solar saltern of Isla Cristina, Huelva, Spain.</title>
        <authorList>
            <person name="Duran-Viseras A."/>
            <person name="Sanchez-Porro C."/>
            <person name="Ventosa A."/>
        </authorList>
    </citation>
    <scope>NUCLEOTIDE SEQUENCE [LARGE SCALE GENOMIC DNA]</scope>
    <source>
        <strain evidence="2 3">F16-60</strain>
    </source>
</reference>
<dbReference type="RefSeq" id="WP_144260278.1">
    <property type="nucleotide sequence ID" value="NZ_QMDX01000001.1"/>
</dbReference>
<dbReference type="PROSITE" id="PS51257">
    <property type="entry name" value="PROKAR_LIPOPROTEIN"/>
    <property type="match status" value="1"/>
</dbReference>
<feature type="compositionally biased region" description="Low complexity" evidence="1">
    <location>
        <begin position="30"/>
        <end position="44"/>
    </location>
</feature>
<organism evidence="2 3">
    <name type="scientific">Haloglomus irregulare</name>
    <dbReference type="NCBI Taxonomy" id="2234134"/>
    <lineage>
        <taxon>Archaea</taxon>
        <taxon>Methanobacteriati</taxon>
        <taxon>Methanobacteriota</taxon>
        <taxon>Stenosarchaea group</taxon>
        <taxon>Halobacteria</taxon>
        <taxon>Halobacteriales</taxon>
        <taxon>Natronomonadaceae</taxon>
        <taxon>Haloglomus</taxon>
    </lineage>
</organism>